<dbReference type="InterPro" id="IPR016174">
    <property type="entry name" value="Di-haem_cyt_TM"/>
</dbReference>
<keyword evidence="5" id="KW-0349">Heme</keyword>
<evidence type="ECO:0000256" key="11">
    <source>
        <dbReference type="ARBA" id="ARBA00023136"/>
    </source>
</evidence>
<evidence type="ECO:0000256" key="8">
    <source>
        <dbReference type="ARBA" id="ARBA00022982"/>
    </source>
</evidence>
<evidence type="ECO:0000256" key="3">
    <source>
        <dbReference type="ARBA" id="ARBA00022448"/>
    </source>
</evidence>
<keyword evidence="6 13" id="KW-0812">Transmembrane</keyword>
<dbReference type="RefSeq" id="WP_167077657.1">
    <property type="nucleotide sequence ID" value="NZ_VVIW01000009.1"/>
</dbReference>
<feature type="transmembrane region" description="Helical" evidence="13">
    <location>
        <begin position="7"/>
        <end position="26"/>
    </location>
</feature>
<reference evidence="15 16" key="1">
    <citation type="submission" date="2019-09" db="EMBL/GenBank/DDBJ databases">
        <title>Taxonomy of Antarctic Massilia spp.: description of Massilia rubra sp. nov., Massilia aquatica sp. nov., Massilia mucilaginosa sp. nov., Massilia frigida sp. nov. isolated from streams, lakes and regoliths.</title>
        <authorList>
            <person name="Holochova P."/>
            <person name="Sedlacek I."/>
            <person name="Kralova S."/>
            <person name="Maslanova I."/>
            <person name="Busse H.-J."/>
            <person name="Stankova E."/>
            <person name="Vrbovska V."/>
            <person name="Kovarovic V."/>
            <person name="Bartak M."/>
            <person name="Svec P."/>
            <person name="Pantucek R."/>
        </authorList>
    </citation>
    <scope>NUCLEOTIDE SEQUENCE [LARGE SCALE GENOMIC DNA]</scope>
    <source>
        <strain evidence="15 16">CCM 8693</strain>
    </source>
</reference>
<keyword evidence="10" id="KW-0408">Iron</keyword>
<evidence type="ECO:0000256" key="13">
    <source>
        <dbReference type="SAM" id="Phobius"/>
    </source>
</evidence>
<comment type="similarity">
    <text evidence="12">Belongs to the cytochrome b561 family.</text>
</comment>
<sequence length="175" mass="19457">MQQRYTITAIIFHWLIALLIVGAFIMGLVMTDIPGITPTKLKYYSWHKWAGVTVLALAALRLLWRLTHRAPAYPASMPAWQKGAAHGLHGVLYLLMFAVPLSGYLYTLSAGIPVVYFGLFELPIIIAADPELKPVLKGVHYWLNMGLAACVALHLAAALKHQFIDRDGVLKRMLP</sequence>
<feature type="transmembrane region" description="Helical" evidence="13">
    <location>
        <begin position="46"/>
        <end position="64"/>
    </location>
</feature>
<keyword evidence="3" id="KW-0813">Transport</keyword>
<keyword evidence="11 13" id="KW-0472">Membrane</keyword>
<evidence type="ECO:0000313" key="15">
    <source>
        <dbReference type="EMBL" id="NHZ41902.1"/>
    </source>
</evidence>
<comment type="caution">
    <text evidence="15">The sequence shown here is derived from an EMBL/GenBank/DDBJ whole genome shotgun (WGS) entry which is preliminary data.</text>
</comment>
<feature type="domain" description="Cytochrome b561 bacterial/Ni-hydrogenase" evidence="14">
    <location>
        <begin position="4"/>
        <end position="175"/>
    </location>
</feature>
<keyword evidence="9 13" id="KW-1133">Transmembrane helix</keyword>
<evidence type="ECO:0000256" key="5">
    <source>
        <dbReference type="ARBA" id="ARBA00022617"/>
    </source>
</evidence>
<keyword evidence="7" id="KW-0479">Metal-binding</keyword>
<comment type="subcellular location">
    <subcellularLocation>
        <location evidence="2">Cell membrane</location>
        <topology evidence="2">Multi-pass membrane protein</topology>
    </subcellularLocation>
</comment>
<dbReference type="PANTHER" id="PTHR30529">
    <property type="entry name" value="CYTOCHROME B561"/>
    <property type="match status" value="1"/>
</dbReference>
<dbReference type="InterPro" id="IPR011577">
    <property type="entry name" value="Cyt_b561_bac/Ni-Hgenase"/>
</dbReference>
<keyword evidence="16" id="KW-1185">Reference proteome</keyword>
<dbReference type="Pfam" id="PF01292">
    <property type="entry name" value="Ni_hydr_CYTB"/>
    <property type="match status" value="1"/>
</dbReference>
<dbReference type="InterPro" id="IPR052168">
    <property type="entry name" value="Cytochrome_b561_oxidase"/>
</dbReference>
<comment type="cofactor">
    <cofactor evidence="1">
        <name>heme b</name>
        <dbReference type="ChEBI" id="CHEBI:60344"/>
    </cofactor>
</comment>
<feature type="transmembrane region" description="Helical" evidence="13">
    <location>
        <begin position="91"/>
        <end position="119"/>
    </location>
</feature>
<evidence type="ECO:0000259" key="14">
    <source>
        <dbReference type="Pfam" id="PF01292"/>
    </source>
</evidence>
<dbReference type="Gene3D" id="1.20.950.20">
    <property type="entry name" value="Transmembrane di-heme cytochromes, Chain C"/>
    <property type="match status" value="1"/>
</dbReference>
<evidence type="ECO:0000256" key="6">
    <source>
        <dbReference type="ARBA" id="ARBA00022692"/>
    </source>
</evidence>
<evidence type="ECO:0000256" key="7">
    <source>
        <dbReference type="ARBA" id="ARBA00022723"/>
    </source>
</evidence>
<dbReference type="SUPFAM" id="SSF81342">
    <property type="entry name" value="Transmembrane di-heme cytochromes"/>
    <property type="match status" value="1"/>
</dbReference>
<dbReference type="EMBL" id="VVIW01000009">
    <property type="protein sequence ID" value="NHZ41902.1"/>
    <property type="molecule type" value="Genomic_DNA"/>
</dbReference>
<evidence type="ECO:0000256" key="1">
    <source>
        <dbReference type="ARBA" id="ARBA00001970"/>
    </source>
</evidence>
<dbReference type="PANTHER" id="PTHR30529:SF1">
    <property type="entry name" value="CYTOCHROME B561 HOMOLOG 2"/>
    <property type="match status" value="1"/>
</dbReference>
<keyword evidence="8" id="KW-0249">Electron transport</keyword>
<evidence type="ECO:0000256" key="9">
    <source>
        <dbReference type="ARBA" id="ARBA00022989"/>
    </source>
</evidence>
<evidence type="ECO:0000313" key="16">
    <source>
        <dbReference type="Proteomes" id="UP000819052"/>
    </source>
</evidence>
<evidence type="ECO:0000256" key="12">
    <source>
        <dbReference type="ARBA" id="ARBA00037975"/>
    </source>
</evidence>
<dbReference type="Proteomes" id="UP000819052">
    <property type="component" value="Unassembled WGS sequence"/>
</dbReference>
<protein>
    <submittedName>
        <fullName evidence="15">Cytochrome b</fullName>
    </submittedName>
</protein>
<evidence type="ECO:0000256" key="10">
    <source>
        <dbReference type="ARBA" id="ARBA00023004"/>
    </source>
</evidence>
<evidence type="ECO:0000256" key="4">
    <source>
        <dbReference type="ARBA" id="ARBA00022475"/>
    </source>
</evidence>
<proteinExistence type="inferred from homology"/>
<organism evidence="15 16">
    <name type="scientific">Massilia aquatica</name>
    <dbReference type="NCBI Taxonomy" id="2609000"/>
    <lineage>
        <taxon>Bacteria</taxon>
        <taxon>Pseudomonadati</taxon>
        <taxon>Pseudomonadota</taxon>
        <taxon>Betaproteobacteria</taxon>
        <taxon>Burkholderiales</taxon>
        <taxon>Oxalobacteraceae</taxon>
        <taxon>Telluria group</taxon>
        <taxon>Massilia</taxon>
    </lineage>
</organism>
<evidence type="ECO:0000256" key="2">
    <source>
        <dbReference type="ARBA" id="ARBA00004651"/>
    </source>
</evidence>
<accession>A0ABX0MBG0</accession>
<name>A0ABX0MBG0_9BURK</name>
<gene>
    <name evidence="15" type="ORF">F1609_17275</name>
</gene>
<feature type="transmembrane region" description="Helical" evidence="13">
    <location>
        <begin position="139"/>
        <end position="159"/>
    </location>
</feature>
<keyword evidence="4" id="KW-1003">Cell membrane</keyword>